<dbReference type="Gene3D" id="1.25.40.10">
    <property type="entry name" value="Tetratricopeptide repeat domain"/>
    <property type="match status" value="2"/>
</dbReference>
<name>A0A2S7SX29_9BACT</name>
<keyword evidence="2" id="KW-0175">Coiled coil</keyword>
<sequence>MSGLSIYNVKYYLDIKTFYRIHAYMLLPKKILMKLTKLFTVLFITLCSCTIVLTSCSEKKSAIPALLERKKSVGSEEEKAHIDSFYNKAVAALQKNPDDLQQYINLASVYINEGRITGNNSYYDNVAMLMLNKVTESKTGNKDITFQALNIKSAILLNVHQFKDALEVAKQGVAINTFNAGIYGALVDANVEMGNYDAAVKACDQMIAIRPDLRSYSRASYMRQIYGQNTGAIEAMKMAVESGQPGSENTEWARTTLGDLYLGIGKLDSASYEYRNSLTYRPDYPFAMIGLARVEKAKKNYDAAIEQTKNTIKIRSEVAFVSLLGDLYALKGDATKAKETRADMIELLNEAQKEEKEDALVKHNANRELANAYLSANKIDEALKYANNDLAMRPDNIDANELAAWIYYLKNDNTNAKLHADKMMLTNCKNAEKLYKAGVIYAAAGENEKGQKLIAEAMATSPYVDQEVINHTKQAVALNK</sequence>
<accession>A0A2S7SX29</accession>
<feature type="coiled-coil region" evidence="2">
    <location>
        <begin position="291"/>
        <end position="357"/>
    </location>
</feature>
<dbReference type="PANTHER" id="PTHR44366">
    <property type="entry name" value="UDP-N-ACETYLGLUCOSAMINE--PEPTIDE N-ACETYLGLUCOSAMINYLTRANSFERASE 110 KDA SUBUNIT"/>
    <property type="match status" value="1"/>
</dbReference>
<dbReference type="InterPro" id="IPR037919">
    <property type="entry name" value="OGT"/>
</dbReference>
<comment type="caution">
    <text evidence="3">The sequence shown here is derived from an EMBL/GenBank/DDBJ whole genome shotgun (WGS) entry which is preliminary data.</text>
</comment>
<proteinExistence type="predicted"/>
<dbReference type="InterPro" id="IPR019734">
    <property type="entry name" value="TPR_rpt"/>
</dbReference>
<dbReference type="AlphaFoldDB" id="A0A2S7SX29"/>
<evidence type="ECO:0000256" key="2">
    <source>
        <dbReference type="SAM" id="Coils"/>
    </source>
</evidence>
<evidence type="ECO:0000313" key="3">
    <source>
        <dbReference type="EMBL" id="PQJ11145.1"/>
    </source>
</evidence>
<dbReference type="PANTHER" id="PTHR44366:SF1">
    <property type="entry name" value="UDP-N-ACETYLGLUCOSAMINE--PEPTIDE N-ACETYLGLUCOSAMINYLTRANSFERASE 110 KDA SUBUNIT"/>
    <property type="match status" value="1"/>
</dbReference>
<dbReference type="Proteomes" id="UP000239872">
    <property type="component" value="Unassembled WGS sequence"/>
</dbReference>
<gene>
    <name evidence="3" type="ORF">CJD36_014350</name>
</gene>
<reference evidence="3 4" key="1">
    <citation type="submission" date="2018-01" db="EMBL/GenBank/DDBJ databases">
        <title>A novel member of the phylum Bacteroidetes isolated from glacier ice.</title>
        <authorList>
            <person name="Liu Q."/>
            <person name="Xin Y.-H."/>
        </authorList>
    </citation>
    <scope>NUCLEOTIDE SEQUENCE [LARGE SCALE GENOMIC DNA]</scope>
    <source>
        <strain evidence="3 4">RB1R16</strain>
    </source>
</reference>
<dbReference type="EMBL" id="PPSL01000003">
    <property type="protein sequence ID" value="PQJ11145.1"/>
    <property type="molecule type" value="Genomic_DNA"/>
</dbReference>
<dbReference type="SMART" id="SM00028">
    <property type="entry name" value="TPR"/>
    <property type="match status" value="6"/>
</dbReference>
<keyword evidence="1" id="KW-0802">TPR repeat</keyword>
<evidence type="ECO:0000313" key="4">
    <source>
        <dbReference type="Proteomes" id="UP000239872"/>
    </source>
</evidence>
<protein>
    <submittedName>
        <fullName evidence="3">Uncharacterized protein</fullName>
    </submittedName>
</protein>
<feature type="repeat" description="TPR" evidence="1">
    <location>
        <begin position="363"/>
        <end position="396"/>
    </location>
</feature>
<feature type="repeat" description="TPR" evidence="1">
    <location>
        <begin position="251"/>
        <end position="284"/>
    </location>
</feature>
<keyword evidence="4" id="KW-1185">Reference proteome</keyword>
<dbReference type="Pfam" id="PF13181">
    <property type="entry name" value="TPR_8"/>
    <property type="match status" value="1"/>
</dbReference>
<dbReference type="InterPro" id="IPR011990">
    <property type="entry name" value="TPR-like_helical_dom_sf"/>
</dbReference>
<dbReference type="PROSITE" id="PS50005">
    <property type="entry name" value="TPR"/>
    <property type="match status" value="2"/>
</dbReference>
<dbReference type="GO" id="GO:0097363">
    <property type="term" value="F:protein O-acetylglucosaminyltransferase activity"/>
    <property type="evidence" value="ECO:0007669"/>
    <property type="project" value="TreeGrafter"/>
</dbReference>
<evidence type="ECO:0000256" key="1">
    <source>
        <dbReference type="PROSITE-ProRule" id="PRU00339"/>
    </source>
</evidence>
<dbReference type="SUPFAM" id="SSF48452">
    <property type="entry name" value="TPR-like"/>
    <property type="match status" value="1"/>
</dbReference>
<dbReference type="GO" id="GO:0006493">
    <property type="term" value="P:protein O-linked glycosylation"/>
    <property type="evidence" value="ECO:0007669"/>
    <property type="project" value="InterPro"/>
</dbReference>
<organism evidence="3 4">
    <name type="scientific">Flavipsychrobacter stenotrophus</name>
    <dbReference type="NCBI Taxonomy" id="2077091"/>
    <lineage>
        <taxon>Bacteria</taxon>
        <taxon>Pseudomonadati</taxon>
        <taxon>Bacteroidota</taxon>
        <taxon>Chitinophagia</taxon>
        <taxon>Chitinophagales</taxon>
        <taxon>Chitinophagaceae</taxon>
        <taxon>Flavipsychrobacter</taxon>
    </lineage>
</organism>